<keyword evidence="2" id="KW-1185">Reference proteome</keyword>
<evidence type="ECO:0000313" key="2">
    <source>
        <dbReference type="Proteomes" id="UP000694864"/>
    </source>
</evidence>
<dbReference type="RefSeq" id="XP_019093460.1">
    <property type="nucleotide sequence ID" value="XM_019237915.1"/>
</dbReference>
<accession>A0ABM1R372</accession>
<feature type="compositionally biased region" description="Basic and acidic residues" evidence="1">
    <location>
        <begin position="32"/>
        <end position="51"/>
    </location>
</feature>
<dbReference type="Proteomes" id="UP000694864">
    <property type="component" value="Chromosome 16"/>
</dbReference>
<name>A0ABM1R372_CAMSA</name>
<evidence type="ECO:0000256" key="1">
    <source>
        <dbReference type="SAM" id="MobiDB-lite"/>
    </source>
</evidence>
<sequence length="126" mass="13744">MGSAGGGATGGGEEEPGAGESSRRAKFGPLVRRREDKRRGAAARDGKIRRDEDEDAIGWKRRHKQQLPRSGAQPSAAGDEWYSEGLCYGNNMAKEPFTIQQAKGMLSSKEPQPSRSQRESEIGKKK</sequence>
<protein>
    <submittedName>
        <fullName evidence="3">Uncharacterized protein LOC109129566</fullName>
    </submittedName>
</protein>
<feature type="compositionally biased region" description="Basic and acidic residues" evidence="1">
    <location>
        <begin position="116"/>
        <end position="126"/>
    </location>
</feature>
<organism evidence="2 3">
    <name type="scientific">Camelina sativa</name>
    <name type="common">False flax</name>
    <name type="synonym">Myagrum sativum</name>
    <dbReference type="NCBI Taxonomy" id="90675"/>
    <lineage>
        <taxon>Eukaryota</taxon>
        <taxon>Viridiplantae</taxon>
        <taxon>Streptophyta</taxon>
        <taxon>Embryophyta</taxon>
        <taxon>Tracheophyta</taxon>
        <taxon>Spermatophyta</taxon>
        <taxon>Magnoliopsida</taxon>
        <taxon>eudicotyledons</taxon>
        <taxon>Gunneridae</taxon>
        <taxon>Pentapetalae</taxon>
        <taxon>rosids</taxon>
        <taxon>malvids</taxon>
        <taxon>Brassicales</taxon>
        <taxon>Brassicaceae</taxon>
        <taxon>Camelineae</taxon>
        <taxon>Camelina</taxon>
    </lineage>
</organism>
<evidence type="ECO:0000313" key="3">
    <source>
        <dbReference type="RefSeq" id="XP_019093460.1"/>
    </source>
</evidence>
<feature type="compositionally biased region" description="Gly residues" evidence="1">
    <location>
        <begin position="1"/>
        <end position="11"/>
    </location>
</feature>
<feature type="region of interest" description="Disordered" evidence="1">
    <location>
        <begin position="98"/>
        <end position="126"/>
    </location>
</feature>
<feature type="region of interest" description="Disordered" evidence="1">
    <location>
        <begin position="1"/>
        <end position="83"/>
    </location>
</feature>
<proteinExistence type="predicted"/>
<reference evidence="3" key="2">
    <citation type="submission" date="2025-08" db="UniProtKB">
        <authorList>
            <consortium name="RefSeq"/>
        </authorList>
    </citation>
    <scope>IDENTIFICATION</scope>
    <source>
        <tissue evidence="3">Leaf</tissue>
    </source>
</reference>
<dbReference type="GeneID" id="109129566"/>
<reference evidence="2" key="1">
    <citation type="journal article" date="2014" name="Nat. Commun.">
        <title>The emerging biofuel crop Camelina sativa retains a highly undifferentiated hexaploid genome structure.</title>
        <authorList>
            <person name="Kagale S."/>
            <person name="Koh C."/>
            <person name="Nixon J."/>
            <person name="Bollina V."/>
            <person name="Clarke W.E."/>
            <person name="Tuteja R."/>
            <person name="Spillane C."/>
            <person name="Robinson S.J."/>
            <person name="Links M.G."/>
            <person name="Clarke C."/>
            <person name="Higgins E.E."/>
            <person name="Huebert T."/>
            <person name="Sharpe A.G."/>
            <person name="Parkin I.A."/>
        </authorList>
    </citation>
    <scope>NUCLEOTIDE SEQUENCE [LARGE SCALE GENOMIC DNA]</scope>
    <source>
        <strain evidence="2">cv. DH55</strain>
    </source>
</reference>
<gene>
    <name evidence="3" type="primary">LOC109129566</name>
</gene>